<dbReference type="PANTHER" id="PTHR43014:SF5">
    <property type="entry name" value="GLUTATHIONE REDUCTASE (NADPH)"/>
    <property type="match status" value="1"/>
</dbReference>
<dbReference type="GeneID" id="98309796"/>
<organism evidence="8 9">
    <name type="scientific">Liquorilactobacillus hordei DSM 19519</name>
    <dbReference type="NCBI Taxonomy" id="1423759"/>
    <lineage>
        <taxon>Bacteria</taxon>
        <taxon>Bacillati</taxon>
        <taxon>Bacillota</taxon>
        <taxon>Bacilli</taxon>
        <taxon>Lactobacillales</taxon>
        <taxon>Lactobacillaceae</taxon>
        <taxon>Liquorilactobacillus</taxon>
    </lineage>
</organism>
<feature type="binding site" evidence="4">
    <location>
        <begin position="174"/>
        <end position="181"/>
    </location>
    <ligand>
        <name>NAD(+)</name>
        <dbReference type="ChEBI" id="CHEBI:57540"/>
    </ligand>
</feature>
<dbReference type="GO" id="GO:0016491">
    <property type="term" value="F:oxidoreductase activity"/>
    <property type="evidence" value="ECO:0007669"/>
    <property type="project" value="InterPro"/>
</dbReference>
<dbReference type="InterPro" id="IPR004099">
    <property type="entry name" value="Pyr_nucl-diS_OxRdtase_dimer"/>
</dbReference>
<comment type="cofactor">
    <cofactor evidence="4">
        <name>FAD</name>
        <dbReference type="ChEBI" id="CHEBI:57692"/>
    </cofactor>
    <text evidence="4">Binds 1 FAD per subunit.</text>
</comment>
<dbReference type="InterPro" id="IPR001100">
    <property type="entry name" value="Pyr_nuc-diS_OxRdtase"/>
</dbReference>
<feature type="binding site" evidence="4">
    <location>
        <position position="115"/>
    </location>
    <ligand>
        <name>FAD</name>
        <dbReference type="ChEBI" id="CHEBI:57692"/>
    </ligand>
</feature>
<dbReference type="PIRSF" id="PIRSF000350">
    <property type="entry name" value="Mercury_reductase_MerA"/>
    <property type="match status" value="1"/>
</dbReference>
<evidence type="ECO:0000256" key="4">
    <source>
        <dbReference type="PIRSR" id="PIRSR000350-3"/>
    </source>
</evidence>
<feature type="domain" description="FAD/NAD(P)-binding" evidence="7">
    <location>
        <begin position="8"/>
        <end position="316"/>
    </location>
</feature>
<dbReference type="SUPFAM" id="SSF55424">
    <property type="entry name" value="FAD/NAD-linked reductases, dimerisation (C-terminal) domain"/>
    <property type="match status" value="1"/>
</dbReference>
<evidence type="ECO:0000313" key="8">
    <source>
        <dbReference type="EMBL" id="KRL06441.1"/>
    </source>
</evidence>
<dbReference type="PRINTS" id="PR00368">
    <property type="entry name" value="FADPNR"/>
</dbReference>
<dbReference type="SUPFAM" id="SSF51905">
    <property type="entry name" value="FAD/NAD(P)-binding domain"/>
    <property type="match status" value="1"/>
</dbReference>
<feature type="domain" description="Pyridine nucleotide-disulphide oxidoreductase dimerisation" evidence="6">
    <location>
        <begin position="338"/>
        <end position="443"/>
    </location>
</feature>
<gene>
    <name evidence="8" type="ORF">FC92_GL000795</name>
</gene>
<keyword evidence="4" id="KW-0547">Nucleotide-binding</keyword>
<dbReference type="PANTHER" id="PTHR43014">
    <property type="entry name" value="MERCURIC REDUCTASE"/>
    <property type="match status" value="1"/>
</dbReference>
<name>A0A0R1MFG8_9LACO</name>
<keyword evidence="4" id="KW-0520">NAD</keyword>
<dbReference type="EMBL" id="AZDX01000022">
    <property type="protein sequence ID" value="KRL06441.1"/>
    <property type="molecule type" value="Genomic_DNA"/>
</dbReference>
<feature type="disulfide bond" description="Redox-active" evidence="5">
    <location>
        <begin position="45"/>
        <end position="50"/>
    </location>
</feature>
<dbReference type="PRINTS" id="PR00411">
    <property type="entry name" value="PNDRDTASEI"/>
</dbReference>
<evidence type="ECO:0000256" key="3">
    <source>
        <dbReference type="ARBA" id="ARBA00022827"/>
    </source>
</evidence>
<dbReference type="Gene3D" id="3.50.50.60">
    <property type="entry name" value="FAD/NAD(P)-binding domain"/>
    <property type="match status" value="2"/>
</dbReference>
<dbReference type="InterPro" id="IPR023753">
    <property type="entry name" value="FAD/NAD-binding_dom"/>
</dbReference>
<evidence type="ECO:0000259" key="7">
    <source>
        <dbReference type="Pfam" id="PF07992"/>
    </source>
</evidence>
<comment type="caution">
    <text evidence="8">The sequence shown here is derived from an EMBL/GenBank/DDBJ whole genome shotgun (WGS) entry which is preliminary data.</text>
</comment>
<evidence type="ECO:0000256" key="1">
    <source>
        <dbReference type="ARBA" id="ARBA00007532"/>
    </source>
</evidence>
<comment type="similarity">
    <text evidence="1">Belongs to the class-I pyridine nucleotide-disulfide oxidoreductase family.</text>
</comment>
<keyword evidence="2" id="KW-0285">Flavoprotein</keyword>
<feature type="binding site" evidence="4">
    <location>
        <position position="301"/>
    </location>
    <ligand>
        <name>FAD</name>
        <dbReference type="ChEBI" id="CHEBI:57692"/>
    </ligand>
</feature>
<dbReference type="InterPro" id="IPR036188">
    <property type="entry name" value="FAD/NAD-bd_sf"/>
</dbReference>
<evidence type="ECO:0000256" key="5">
    <source>
        <dbReference type="PIRSR" id="PIRSR000350-4"/>
    </source>
</evidence>
<dbReference type="Pfam" id="PF07992">
    <property type="entry name" value="Pyr_redox_2"/>
    <property type="match status" value="1"/>
</dbReference>
<dbReference type="AlphaFoldDB" id="A0A0R1MFG8"/>
<protein>
    <submittedName>
        <fullName evidence="8">Glutathione reductase</fullName>
    </submittedName>
</protein>
<keyword evidence="3 4" id="KW-0274">FAD</keyword>
<reference evidence="8 9" key="1">
    <citation type="journal article" date="2015" name="Genome Announc.">
        <title>Expanding the biotechnology potential of lactobacilli through comparative genomics of 213 strains and associated genera.</title>
        <authorList>
            <person name="Sun Z."/>
            <person name="Harris H.M."/>
            <person name="McCann A."/>
            <person name="Guo C."/>
            <person name="Argimon S."/>
            <person name="Zhang W."/>
            <person name="Yang X."/>
            <person name="Jeffery I.B."/>
            <person name="Cooney J.C."/>
            <person name="Kagawa T.F."/>
            <person name="Liu W."/>
            <person name="Song Y."/>
            <person name="Salvetti E."/>
            <person name="Wrobel A."/>
            <person name="Rasinkangas P."/>
            <person name="Parkhill J."/>
            <person name="Rea M.C."/>
            <person name="O'Sullivan O."/>
            <person name="Ritari J."/>
            <person name="Douillard F.P."/>
            <person name="Paul Ross R."/>
            <person name="Yang R."/>
            <person name="Briner A.E."/>
            <person name="Felis G.E."/>
            <person name="de Vos W.M."/>
            <person name="Barrangou R."/>
            <person name="Klaenhammer T.R."/>
            <person name="Caufield P.W."/>
            <person name="Cui Y."/>
            <person name="Zhang H."/>
            <person name="O'Toole P.W."/>
        </authorList>
    </citation>
    <scope>NUCLEOTIDE SEQUENCE [LARGE SCALE GENOMIC DNA]</scope>
    <source>
        <strain evidence="8 9">DSM 19519</strain>
    </source>
</reference>
<dbReference type="InterPro" id="IPR016156">
    <property type="entry name" value="FAD/NAD-linked_Rdtase_dimer_sf"/>
</dbReference>
<sequence>MSTNSYDYDVLYLGSGHGTFDGAIPLAAQGINVAVVESGLVGGTCPNRGCNAKITLEAPVALANQVSEMHGLVNPLLDLNWQNTVAHKHEVIDALPEFITNLMQDNGITLIKGRGHFVDSHTIIVNGKKISAEKFVIATGMHPHQLDLPGRQIVNDSSAFMNLKKLPKRITIIGAGYIGMEFATIASGFGSQVTVMMRGDKALRKFHQPFVEKVINKLSLAGVTVIKNATIESFSDDFGSKTVHYNKDQKVEADWILDATGRTPNTTSLGLEAIGVDYDADGIIVNDYLQTSVSHIYASGDVIKKTQPKLTPTAIFESLYLMKTFTGETDQPIVYPAIPSTVFTTPRIAKVGITPEEAKQKADLTISTNNVLDNWYRNVEKETFGENKLIYTQSHQLVGATEISNHAEDVINALLPAIELKLTPEQIERIIPIFPTIGSAAWENL</sequence>
<dbReference type="Proteomes" id="UP000051448">
    <property type="component" value="Unassembled WGS sequence"/>
</dbReference>
<dbReference type="STRING" id="1423759.FC92_GL000795"/>
<keyword evidence="9" id="KW-1185">Reference proteome</keyword>
<dbReference type="GO" id="GO:0000166">
    <property type="term" value="F:nucleotide binding"/>
    <property type="evidence" value="ECO:0007669"/>
    <property type="project" value="UniProtKB-KW"/>
</dbReference>
<dbReference type="OrthoDB" id="9800167at2"/>
<dbReference type="PATRIC" id="fig|1423759.3.peg.839"/>
<evidence type="ECO:0000259" key="6">
    <source>
        <dbReference type="Pfam" id="PF02852"/>
    </source>
</evidence>
<dbReference type="RefSeq" id="WP_057869800.1">
    <property type="nucleotide sequence ID" value="NZ_AZDX01000022.1"/>
</dbReference>
<proteinExistence type="inferred from homology"/>
<dbReference type="Pfam" id="PF02852">
    <property type="entry name" value="Pyr_redox_dim"/>
    <property type="match status" value="1"/>
</dbReference>
<feature type="binding site" evidence="4">
    <location>
        <position position="261"/>
    </location>
    <ligand>
        <name>NAD(+)</name>
        <dbReference type="ChEBI" id="CHEBI:57540"/>
    </ligand>
</feature>
<dbReference type="Gene3D" id="3.30.390.30">
    <property type="match status" value="1"/>
</dbReference>
<accession>A0A0R1MFG8</accession>
<evidence type="ECO:0000256" key="2">
    <source>
        <dbReference type="ARBA" id="ARBA00022630"/>
    </source>
</evidence>
<evidence type="ECO:0000313" key="9">
    <source>
        <dbReference type="Proteomes" id="UP000051448"/>
    </source>
</evidence>